<name>A0AAV4MW95_9ARAC</name>
<evidence type="ECO:0000256" key="1">
    <source>
        <dbReference type="SAM" id="Phobius"/>
    </source>
</evidence>
<feature type="transmembrane region" description="Helical" evidence="1">
    <location>
        <begin position="113"/>
        <end position="139"/>
    </location>
</feature>
<keyword evidence="1" id="KW-0472">Membrane</keyword>
<evidence type="ECO:0000313" key="3">
    <source>
        <dbReference type="Proteomes" id="UP001054837"/>
    </source>
</evidence>
<reference evidence="2 3" key="1">
    <citation type="submission" date="2021-06" db="EMBL/GenBank/DDBJ databases">
        <title>Caerostris darwini draft genome.</title>
        <authorList>
            <person name="Kono N."/>
            <person name="Arakawa K."/>
        </authorList>
    </citation>
    <scope>NUCLEOTIDE SEQUENCE [LARGE SCALE GENOMIC DNA]</scope>
</reference>
<protein>
    <submittedName>
        <fullName evidence="2">Uncharacterized protein</fullName>
    </submittedName>
</protein>
<organism evidence="2 3">
    <name type="scientific">Caerostris darwini</name>
    <dbReference type="NCBI Taxonomy" id="1538125"/>
    <lineage>
        <taxon>Eukaryota</taxon>
        <taxon>Metazoa</taxon>
        <taxon>Ecdysozoa</taxon>
        <taxon>Arthropoda</taxon>
        <taxon>Chelicerata</taxon>
        <taxon>Arachnida</taxon>
        <taxon>Araneae</taxon>
        <taxon>Araneomorphae</taxon>
        <taxon>Entelegynae</taxon>
        <taxon>Araneoidea</taxon>
        <taxon>Araneidae</taxon>
        <taxon>Caerostris</taxon>
    </lineage>
</organism>
<accession>A0AAV4MW95</accession>
<dbReference type="AlphaFoldDB" id="A0AAV4MW95"/>
<keyword evidence="1" id="KW-0812">Transmembrane</keyword>
<keyword evidence="3" id="KW-1185">Reference proteome</keyword>
<dbReference type="Proteomes" id="UP001054837">
    <property type="component" value="Unassembled WGS sequence"/>
</dbReference>
<keyword evidence="1" id="KW-1133">Transmembrane helix</keyword>
<gene>
    <name evidence="2" type="ORF">CDAR_406201</name>
</gene>
<comment type="caution">
    <text evidence="2">The sequence shown here is derived from an EMBL/GenBank/DDBJ whole genome shotgun (WGS) entry which is preliminary data.</text>
</comment>
<sequence length="148" mass="17419">MIYLVHTNSAYYTLQKSEEHLMRNWQPISAFYKEMPRWDSNRRRHVISSPSPMSLRLAARTRITEQLLAFLVAQRLSHYYYAHSVNTVHCGVKLMSRIHGDEHCLRPNECGQLFSSLCPVLLFVSILDGVVLWVEIYFIQMHLRIKNV</sequence>
<dbReference type="EMBL" id="BPLQ01000843">
    <property type="protein sequence ID" value="GIX75642.1"/>
    <property type="molecule type" value="Genomic_DNA"/>
</dbReference>
<proteinExistence type="predicted"/>
<evidence type="ECO:0000313" key="2">
    <source>
        <dbReference type="EMBL" id="GIX75642.1"/>
    </source>
</evidence>